<reference evidence="2 3" key="1">
    <citation type="submission" date="2021-06" db="EMBL/GenBank/DDBJ databases">
        <title>Caerostris darwini draft genome.</title>
        <authorList>
            <person name="Kono N."/>
            <person name="Arakawa K."/>
        </authorList>
    </citation>
    <scope>NUCLEOTIDE SEQUENCE [LARGE SCALE GENOMIC DNA]</scope>
</reference>
<feature type="region of interest" description="Disordered" evidence="1">
    <location>
        <begin position="71"/>
        <end position="97"/>
    </location>
</feature>
<sequence>MHMSEHVATPQARMLKQKSTPLSRQINPISITQREKIKHTHLKKKSPNYGSGVLQNHQFLTPRPLGQISLLAQSNTPYSRTPPSDPLTGTFSPTPLV</sequence>
<comment type="caution">
    <text evidence="2">The sequence shown here is derived from an EMBL/GenBank/DDBJ whole genome shotgun (WGS) entry which is preliminary data.</text>
</comment>
<keyword evidence="3" id="KW-1185">Reference proteome</keyword>
<dbReference type="Proteomes" id="UP001054837">
    <property type="component" value="Unassembled WGS sequence"/>
</dbReference>
<feature type="region of interest" description="Disordered" evidence="1">
    <location>
        <begin position="1"/>
        <end position="56"/>
    </location>
</feature>
<protein>
    <submittedName>
        <fullName evidence="2">Uncharacterized protein</fullName>
    </submittedName>
</protein>
<evidence type="ECO:0000256" key="1">
    <source>
        <dbReference type="SAM" id="MobiDB-lite"/>
    </source>
</evidence>
<evidence type="ECO:0000313" key="2">
    <source>
        <dbReference type="EMBL" id="GIX79940.1"/>
    </source>
</evidence>
<proteinExistence type="predicted"/>
<organism evidence="2 3">
    <name type="scientific">Caerostris darwini</name>
    <dbReference type="NCBI Taxonomy" id="1538125"/>
    <lineage>
        <taxon>Eukaryota</taxon>
        <taxon>Metazoa</taxon>
        <taxon>Ecdysozoa</taxon>
        <taxon>Arthropoda</taxon>
        <taxon>Chelicerata</taxon>
        <taxon>Arachnida</taxon>
        <taxon>Araneae</taxon>
        <taxon>Araneomorphae</taxon>
        <taxon>Entelegynae</taxon>
        <taxon>Araneoidea</taxon>
        <taxon>Araneidae</taxon>
        <taxon>Caerostris</taxon>
    </lineage>
</organism>
<dbReference type="AlphaFoldDB" id="A0AAV4N811"/>
<feature type="compositionally biased region" description="Polar residues" evidence="1">
    <location>
        <begin position="17"/>
        <end position="32"/>
    </location>
</feature>
<accession>A0AAV4N811</accession>
<name>A0AAV4N811_9ARAC</name>
<feature type="compositionally biased region" description="Basic residues" evidence="1">
    <location>
        <begin position="36"/>
        <end position="46"/>
    </location>
</feature>
<dbReference type="EMBL" id="BPLQ01001246">
    <property type="protein sequence ID" value="GIX79940.1"/>
    <property type="molecule type" value="Genomic_DNA"/>
</dbReference>
<gene>
    <name evidence="2" type="ORF">CDAR_209391</name>
</gene>
<evidence type="ECO:0000313" key="3">
    <source>
        <dbReference type="Proteomes" id="UP001054837"/>
    </source>
</evidence>